<dbReference type="RefSeq" id="WP_283535989.1">
    <property type="nucleotide sequence ID" value="NZ_CP073633.1"/>
</dbReference>
<proteinExistence type="predicted"/>
<organism evidence="1 2">
    <name type="scientific">Methylorubrum extorquens</name>
    <name type="common">Methylobacterium dichloromethanicum</name>
    <name type="synonym">Methylobacterium extorquens</name>
    <dbReference type="NCBI Taxonomy" id="408"/>
    <lineage>
        <taxon>Bacteria</taxon>
        <taxon>Pseudomonadati</taxon>
        <taxon>Pseudomonadota</taxon>
        <taxon>Alphaproteobacteria</taxon>
        <taxon>Hyphomicrobiales</taxon>
        <taxon>Methylobacteriaceae</taxon>
        <taxon>Methylorubrum</taxon>
    </lineage>
</organism>
<dbReference type="AlphaFoldDB" id="A0AAX3WKS0"/>
<dbReference type="EMBL" id="CP073633">
    <property type="protein sequence ID" value="WHQ71389.1"/>
    <property type="molecule type" value="Genomic_DNA"/>
</dbReference>
<accession>A0AAX3WKS0</accession>
<evidence type="ECO:0000313" key="1">
    <source>
        <dbReference type="EMBL" id="WHQ71389.1"/>
    </source>
</evidence>
<gene>
    <name evidence="1" type="ORF">KEC54_07495</name>
</gene>
<protein>
    <submittedName>
        <fullName evidence="1">Uncharacterized protein</fullName>
    </submittedName>
</protein>
<reference evidence="1" key="1">
    <citation type="journal article" date="2022" name="Biotechnol. Bioprocess Eng.">
        <title>Pan-genome Analysis Reveals Comparative Genomic Features of Central Metabolic Pathways in Methylorubrum extorquens.</title>
        <authorList>
            <person name="Lee G.M."/>
            <person name="Scott-Nevros Z.K."/>
            <person name="Lee S.-M."/>
            <person name="Kim D."/>
        </authorList>
    </citation>
    <scope>NUCLEOTIDE SEQUENCE</scope>
    <source>
        <strain evidence="1">ATCC 55366</strain>
    </source>
</reference>
<sequence length="104" mass="11363">MALHEPGRTAFQVYSVEQVPESGSSALAWMELGSGERVMWAKVEAAVLLDLREAARQAVQAHAAISMAMKAEAADEAIEAEKHMEAALQRLRVLVEGESEWNIT</sequence>
<dbReference type="Proteomes" id="UP001223720">
    <property type="component" value="Chromosome"/>
</dbReference>
<name>A0AAX3WKS0_METEX</name>
<evidence type="ECO:0000313" key="2">
    <source>
        <dbReference type="Proteomes" id="UP001223720"/>
    </source>
</evidence>